<comment type="caution">
    <text evidence="2">The sequence shown here is derived from an EMBL/GenBank/DDBJ whole genome shotgun (WGS) entry which is preliminary data.</text>
</comment>
<reference evidence="2" key="1">
    <citation type="submission" date="2020-07" db="EMBL/GenBank/DDBJ databases">
        <title>Multicomponent nature underlies the extraordinary mechanical properties of spider dragline silk.</title>
        <authorList>
            <person name="Kono N."/>
            <person name="Nakamura H."/>
            <person name="Mori M."/>
            <person name="Yoshida Y."/>
            <person name="Ohtoshi R."/>
            <person name="Malay A.D."/>
            <person name="Moran D.A.P."/>
            <person name="Tomita M."/>
            <person name="Numata K."/>
            <person name="Arakawa K."/>
        </authorList>
    </citation>
    <scope>NUCLEOTIDE SEQUENCE</scope>
</reference>
<keyword evidence="3" id="KW-1185">Reference proteome</keyword>
<protein>
    <recommendedName>
        <fullName evidence="1">Mutator-like transposase domain-containing protein</fullName>
    </recommendedName>
</protein>
<dbReference type="EMBL" id="BMAO01028249">
    <property type="protein sequence ID" value="GFR22999.1"/>
    <property type="molecule type" value="Genomic_DNA"/>
</dbReference>
<organism evidence="2 3">
    <name type="scientific">Trichonephila clavata</name>
    <name type="common">Joro spider</name>
    <name type="synonym">Nephila clavata</name>
    <dbReference type="NCBI Taxonomy" id="2740835"/>
    <lineage>
        <taxon>Eukaryota</taxon>
        <taxon>Metazoa</taxon>
        <taxon>Ecdysozoa</taxon>
        <taxon>Arthropoda</taxon>
        <taxon>Chelicerata</taxon>
        <taxon>Arachnida</taxon>
        <taxon>Araneae</taxon>
        <taxon>Araneomorphae</taxon>
        <taxon>Entelegynae</taxon>
        <taxon>Araneoidea</taxon>
        <taxon>Nephilidae</taxon>
        <taxon>Trichonephila</taxon>
    </lineage>
</organism>
<dbReference type="Proteomes" id="UP000887116">
    <property type="component" value="Unassembled WGS sequence"/>
</dbReference>
<dbReference type="InterPro" id="IPR049012">
    <property type="entry name" value="Mutator_transp_dom"/>
</dbReference>
<accession>A0A8X6IIT0</accession>
<evidence type="ECO:0000313" key="3">
    <source>
        <dbReference type="Proteomes" id="UP000887116"/>
    </source>
</evidence>
<name>A0A8X6IIT0_TRICU</name>
<dbReference type="Pfam" id="PF20700">
    <property type="entry name" value="Mutator"/>
    <property type="match status" value="1"/>
</dbReference>
<evidence type="ECO:0000313" key="2">
    <source>
        <dbReference type="EMBL" id="GFR22999.1"/>
    </source>
</evidence>
<evidence type="ECO:0000259" key="1">
    <source>
        <dbReference type="Pfam" id="PF20700"/>
    </source>
</evidence>
<feature type="domain" description="Mutator-like transposase" evidence="1">
    <location>
        <begin position="30"/>
        <end position="133"/>
    </location>
</feature>
<proteinExistence type="predicted"/>
<dbReference type="OrthoDB" id="10060618at2759"/>
<dbReference type="AlphaFoldDB" id="A0A8X6IIT0"/>
<gene>
    <name evidence="2" type="primary">AVEN_225405_1</name>
    <name evidence="2" type="ORF">TNCT_289431</name>
</gene>
<sequence length="148" mass="16854">MSINDESNEQHFINNSVGTSLIPNVSYNDCNQFSIKIITYNSYDFSTQMELVCEKCKKNHAFTSLREKPCRKCDINTKLTSAFLAIERGHAALETFSAILGIPCMDRTMFSKCLENLCNKNENAKAELQQISRDHVRRANLDSHLDLV</sequence>